<evidence type="ECO:0000256" key="1">
    <source>
        <dbReference type="SAM" id="Phobius"/>
    </source>
</evidence>
<dbReference type="RefSeq" id="WP_252660989.1">
    <property type="nucleotide sequence ID" value="NZ_CP098611.1"/>
</dbReference>
<dbReference type="InterPro" id="IPR009305">
    <property type="entry name" value="Mpo1-like"/>
</dbReference>
<keyword evidence="3" id="KW-1185">Reference proteome</keyword>
<accession>A0ABY5ALU5</accession>
<keyword evidence="1" id="KW-0472">Membrane</keyword>
<evidence type="ECO:0000313" key="3">
    <source>
        <dbReference type="Proteomes" id="UP001056708"/>
    </source>
</evidence>
<organism evidence="2 3">
    <name type="scientific">Phormidium yuhuli AB48</name>
    <dbReference type="NCBI Taxonomy" id="2940671"/>
    <lineage>
        <taxon>Bacteria</taxon>
        <taxon>Bacillati</taxon>
        <taxon>Cyanobacteriota</taxon>
        <taxon>Cyanophyceae</taxon>
        <taxon>Oscillatoriophycideae</taxon>
        <taxon>Oscillatoriales</taxon>
        <taxon>Oscillatoriaceae</taxon>
        <taxon>Phormidium</taxon>
        <taxon>Phormidium yuhuli</taxon>
    </lineage>
</organism>
<gene>
    <name evidence="2" type="ORF">NEA10_13090</name>
</gene>
<name>A0ABY5ALU5_9CYAN</name>
<keyword evidence="1" id="KW-1133">Transmembrane helix</keyword>
<sequence>MSILQEAKDHFVASHQHPINQGLHHVTNFLALSAIVLLFINPKISLIFLVISQISAWGGHAVFEKNHPAFFKYPGVTILASFSWSFERWFGLRRLLMKGDRTPV</sequence>
<dbReference type="Proteomes" id="UP001056708">
    <property type="component" value="Chromosome"/>
</dbReference>
<reference evidence="2" key="1">
    <citation type="submission" date="2022-06" db="EMBL/GenBank/DDBJ databases">
        <title>Genome sequence of Phormidium yuhuli AB48 isolated from an industrial photobioreactor environment.</title>
        <authorList>
            <person name="Qiu Y."/>
            <person name="Noonan A.J.C."/>
            <person name="Dofher K."/>
            <person name="Koch M."/>
            <person name="Kieft B."/>
            <person name="Lin X."/>
            <person name="Ziels R.M."/>
            <person name="Hallam S.J."/>
        </authorList>
    </citation>
    <scope>NUCLEOTIDE SEQUENCE</scope>
    <source>
        <strain evidence="2">AB48</strain>
    </source>
</reference>
<keyword evidence="1" id="KW-0812">Transmembrane</keyword>
<proteinExistence type="predicted"/>
<dbReference type="EMBL" id="CP098611">
    <property type="protein sequence ID" value="USR89797.1"/>
    <property type="molecule type" value="Genomic_DNA"/>
</dbReference>
<protein>
    <submittedName>
        <fullName evidence="2">DUF962 domain-containing protein</fullName>
    </submittedName>
</protein>
<evidence type="ECO:0000313" key="2">
    <source>
        <dbReference type="EMBL" id="USR89797.1"/>
    </source>
</evidence>
<feature type="transmembrane region" description="Helical" evidence="1">
    <location>
        <begin position="29"/>
        <end position="51"/>
    </location>
</feature>
<dbReference type="Pfam" id="PF06127">
    <property type="entry name" value="Mpo1-like"/>
    <property type="match status" value="1"/>
</dbReference>
<feature type="transmembrane region" description="Helical" evidence="1">
    <location>
        <begin position="71"/>
        <end position="91"/>
    </location>
</feature>